<dbReference type="PANTHER" id="PTHR23521">
    <property type="entry name" value="TRANSPORTER MFS SUPERFAMILY"/>
    <property type="match status" value="1"/>
</dbReference>
<feature type="transmembrane region" description="Helical" evidence="7">
    <location>
        <begin position="276"/>
        <end position="294"/>
    </location>
</feature>
<feature type="transmembrane region" description="Helical" evidence="7">
    <location>
        <begin position="213"/>
        <end position="234"/>
    </location>
</feature>
<evidence type="ECO:0000256" key="4">
    <source>
        <dbReference type="ARBA" id="ARBA00022692"/>
    </source>
</evidence>
<evidence type="ECO:0000313" key="9">
    <source>
        <dbReference type="EMBL" id="MFC3615136.1"/>
    </source>
</evidence>
<feature type="transmembrane region" description="Helical" evidence="7">
    <location>
        <begin position="142"/>
        <end position="164"/>
    </location>
</feature>
<protein>
    <submittedName>
        <fullName evidence="9">MFS transporter</fullName>
    </submittedName>
</protein>
<dbReference type="Pfam" id="PF07690">
    <property type="entry name" value="MFS_1"/>
    <property type="match status" value="1"/>
</dbReference>
<proteinExistence type="predicted"/>
<evidence type="ECO:0000313" key="10">
    <source>
        <dbReference type="Proteomes" id="UP001595629"/>
    </source>
</evidence>
<name>A0ABV7THT7_9RHOB</name>
<keyword evidence="4 7" id="KW-0812">Transmembrane</keyword>
<dbReference type="Gene3D" id="1.20.1250.20">
    <property type="entry name" value="MFS general substrate transporter like domains"/>
    <property type="match status" value="2"/>
</dbReference>
<dbReference type="RefSeq" id="WP_386736400.1">
    <property type="nucleotide sequence ID" value="NZ_JBHRXI010000016.1"/>
</dbReference>
<keyword evidence="2" id="KW-0813">Transport</keyword>
<gene>
    <name evidence="9" type="ORF">ACFORG_15330</name>
</gene>
<feature type="transmembrane region" description="Helical" evidence="7">
    <location>
        <begin position="246"/>
        <end position="264"/>
    </location>
</feature>
<evidence type="ECO:0000256" key="5">
    <source>
        <dbReference type="ARBA" id="ARBA00022989"/>
    </source>
</evidence>
<feature type="transmembrane region" description="Helical" evidence="7">
    <location>
        <begin position="21"/>
        <end position="44"/>
    </location>
</feature>
<dbReference type="InterPro" id="IPR020846">
    <property type="entry name" value="MFS_dom"/>
</dbReference>
<dbReference type="SUPFAM" id="SSF103473">
    <property type="entry name" value="MFS general substrate transporter"/>
    <property type="match status" value="1"/>
</dbReference>
<dbReference type="InterPro" id="IPR047200">
    <property type="entry name" value="MFS_YcaD-like"/>
</dbReference>
<organism evidence="9 10">
    <name type="scientific">Lutimaribacter marinistellae</name>
    <dbReference type="NCBI Taxonomy" id="1820329"/>
    <lineage>
        <taxon>Bacteria</taxon>
        <taxon>Pseudomonadati</taxon>
        <taxon>Pseudomonadota</taxon>
        <taxon>Alphaproteobacteria</taxon>
        <taxon>Rhodobacterales</taxon>
        <taxon>Roseobacteraceae</taxon>
        <taxon>Lutimaribacter</taxon>
    </lineage>
</organism>
<evidence type="ECO:0000256" key="1">
    <source>
        <dbReference type="ARBA" id="ARBA00004651"/>
    </source>
</evidence>
<accession>A0ABV7THT7</accession>
<keyword evidence="5 7" id="KW-1133">Transmembrane helix</keyword>
<comment type="caution">
    <text evidence="9">The sequence shown here is derived from an EMBL/GenBank/DDBJ whole genome shotgun (WGS) entry which is preliminary data.</text>
</comment>
<dbReference type="Proteomes" id="UP001595629">
    <property type="component" value="Unassembled WGS sequence"/>
</dbReference>
<dbReference type="InterPro" id="IPR011701">
    <property type="entry name" value="MFS"/>
</dbReference>
<dbReference type="CDD" id="cd17477">
    <property type="entry name" value="MFS_YcaD_like"/>
    <property type="match status" value="1"/>
</dbReference>
<evidence type="ECO:0000256" key="7">
    <source>
        <dbReference type="SAM" id="Phobius"/>
    </source>
</evidence>
<keyword evidence="3" id="KW-1003">Cell membrane</keyword>
<evidence type="ECO:0000256" key="2">
    <source>
        <dbReference type="ARBA" id="ARBA00022448"/>
    </source>
</evidence>
<dbReference type="PANTHER" id="PTHR23521:SF2">
    <property type="entry name" value="TRANSPORTER MFS SUPERFAMILY"/>
    <property type="match status" value="1"/>
</dbReference>
<feature type="transmembrane region" description="Helical" evidence="7">
    <location>
        <begin position="170"/>
        <end position="189"/>
    </location>
</feature>
<dbReference type="EMBL" id="JBHRXI010000016">
    <property type="protein sequence ID" value="MFC3615136.1"/>
    <property type="molecule type" value="Genomic_DNA"/>
</dbReference>
<feature type="transmembrane region" description="Helical" evidence="7">
    <location>
        <begin position="56"/>
        <end position="77"/>
    </location>
</feature>
<evidence type="ECO:0000256" key="6">
    <source>
        <dbReference type="ARBA" id="ARBA00023136"/>
    </source>
</evidence>
<evidence type="ECO:0000259" key="8">
    <source>
        <dbReference type="PROSITE" id="PS50850"/>
    </source>
</evidence>
<feature type="transmembrane region" description="Helical" evidence="7">
    <location>
        <begin position="108"/>
        <end position="130"/>
    </location>
</feature>
<reference evidence="10" key="1">
    <citation type="journal article" date="2019" name="Int. J. Syst. Evol. Microbiol.">
        <title>The Global Catalogue of Microorganisms (GCM) 10K type strain sequencing project: providing services to taxonomists for standard genome sequencing and annotation.</title>
        <authorList>
            <consortium name="The Broad Institute Genomics Platform"/>
            <consortium name="The Broad Institute Genome Sequencing Center for Infectious Disease"/>
            <person name="Wu L."/>
            <person name="Ma J."/>
        </authorList>
    </citation>
    <scope>NUCLEOTIDE SEQUENCE [LARGE SCALE GENOMIC DNA]</scope>
    <source>
        <strain evidence="10">KCTC 42911</strain>
    </source>
</reference>
<feature type="domain" description="Major facilitator superfamily (MFS) profile" evidence="8">
    <location>
        <begin position="18"/>
        <end position="402"/>
    </location>
</feature>
<sequence length="430" mass="45293">MLNSEAIQDVSLNTNLLSLRAVMISMAAVQFATATLGTLVAVFFAEIGSSQEIVSLAAAAYSLGFMIGCFVIAGSIAAFGHIRAYSASAAICSIVALLFFLSENVWMLVVSRFAVGLATASLFAIGDAWISAKALPELRGRVLSIYAAMMGLMSVGSQLLLIFGPKDLDRLFVLLSVVYSISVIVIDTTRTNPPDSKSKTSVRPRALLKDAPTAFWGALAIGMVSAAVLNVAPFGASVQGVSTEDIALMIAAIYAGRVIFQFPLGKASDRMDRRIVIFGMALVATIVFLGFAVLDNPNAEAPEVRTGSLTHIAFLGALTVLGGSLLTMYSVLIAHASDRTVPVYVASSAVTMLFVWTSGSVVGPLVISALSAFFGDQALVWTITAIMASFTLFVAYQLRAVQPPAMAERTTHQNVVTTSVKVAPIEKAKS</sequence>
<feature type="transmembrane region" description="Helical" evidence="7">
    <location>
        <begin position="314"/>
        <end position="334"/>
    </location>
</feature>
<dbReference type="InterPro" id="IPR036259">
    <property type="entry name" value="MFS_trans_sf"/>
</dbReference>
<feature type="transmembrane region" description="Helical" evidence="7">
    <location>
        <begin position="84"/>
        <end position="102"/>
    </location>
</feature>
<feature type="transmembrane region" description="Helical" evidence="7">
    <location>
        <begin position="341"/>
        <end position="366"/>
    </location>
</feature>
<keyword evidence="6 7" id="KW-0472">Membrane</keyword>
<evidence type="ECO:0000256" key="3">
    <source>
        <dbReference type="ARBA" id="ARBA00022475"/>
    </source>
</evidence>
<comment type="subcellular location">
    <subcellularLocation>
        <location evidence="1">Cell membrane</location>
        <topology evidence="1">Multi-pass membrane protein</topology>
    </subcellularLocation>
</comment>
<dbReference type="PROSITE" id="PS50850">
    <property type="entry name" value="MFS"/>
    <property type="match status" value="1"/>
</dbReference>
<keyword evidence="10" id="KW-1185">Reference proteome</keyword>
<feature type="transmembrane region" description="Helical" evidence="7">
    <location>
        <begin position="378"/>
        <end position="396"/>
    </location>
</feature>